<dbReference type="PANTHER" id="PTHR46766">
    <property type="entry name" value="GLUTAMINE-RICH PROTEIN 2"/>
    <property type="match status" value="1"/>
</dbReference>
<reference evidence="5 6" key="1">
    <citation type="journal article" date="2019" name="Emerg. Microbes Infect.">
        <title>Comprehensive subspecies identification of 175 nontuberculous mycobacteria species based on 7547 genomic profiles.</title>
        <authorList>
            <person name="Matsumoto Y."/>
            <person name="Kinjo T."/>
            <person name="Motooka D."/>
            <person name="Nabeya D."/>
            <person name="Jung N."/>
            <person name="Uechi K."/>
            <person name="Horii T."/>
            <person name="Iida T."/>
            <person name="Fujita J."/>
            <person name="Nakamura S."/>
        </authorList>
    </citation>
    <scope>NUCLEOTIDE SEQUENCE [LARGE SCALE GENOMIC DNA]</scope>
    <source>
        <strain evidence="5 6">JCM 30725</strain>
    </source>
</reference>
<evidence type="ECO:0000256" key="1">
    <source>
        <dbReference type="ARBA" id="ARBA00010652"/>
    </source>
</evidence>
<dbReference type="Pfam" id="PF18878">
    <property type="entry name" value="PPE-PPW"/>
    <property type="match status" value="1"/>
</dbReference>
<sequence>MTAPIWMASPPEVHSALLSSGPGPGSLLSAASAWSSLSAEYASVADELLAVLASVQGGAWDGPSAEAYVASHAPYLEWLTVSSTVSAAAAVHHEAAAAAYTAALAAMPTLAELAANHVTHGVLVATNFFGINTIPIALNEADYVRMWVQAATTMGAYQAAATTAVVSTPPTTPAPQIVKAEAASSNPLEQILLIPQYIFQQLLRVTGTIWDPEAGTLNGIPYSAYTTPGQPGYWVSRLFLFGEEFQGLREWLQLLMTNPIAALQSLAGITPAQMITYLVAHPVLAALLGSSPAWSSLSTLPSVAAVSAVAALAFLGAVPEVVEAAVAPIAPVAVGATAAPAIAAPAIAGSVASVAPAPTVSTVSSVSGPPSPSAPAAPAGPPFFPYAIGGGPAIGFDSGTKTGVSASARAKSPALDSAAVASATAARRRKRKQRKEDTPMRGFADAFADLDPNEASPDDPPETVASDAGGGTFGFAGTVSDDNVQTAAGLTVLADDEFGGAPKTPLIPGTWKELGQQHD</sequence>
<protein>
    <submittedName>
        <fullName evidence="5">Putative PPE family protein PPE3</fullName>
    </submittedName>
</protein>
<dbReference type="FunFam" id="1.20.1260.20:FF:000001">
    <property type="entry name" value="PPE family protein PPE41"/>
    <property type="match status" value="1"/>
</dbReference>
<dbReference type="AlphaFoldDB" id="A0A7I9YNB3"/>
<evidence type="ECO:0000313" key="5">
    <source>
        <dbReference type="EMBL" id="GFG90166.1"/>
    </source>
</evidence>
<evidence type="ECO:0000259" key="4">
    <source>
        <dbReference type="Pfam" id="PF18878"/>
    </source>
</evidence>
<organism evidence="5 6">
    <name type="scientific">Mycobacterium bourgelatii</name>
    <dbReference type="NCBI Taxonomy" id="1273442"/>
    <lineage>
        <taxon>Bacteria</taxon>
        <taxon>Bacillati</taxon>
        <taxon>Actinomycetota</taxon>
        <taxon>Actinomycetes</taxon>
        <taxon>Mycobacteriales</taxon>
        <taxon>Mycobacteriaceae</taxon>
        <taxon>Mycobacterium</taxon>
    </lineage>
</organism>
<dbReference type="Gene3D" id="1.20.1260.20">
    <property type="entry name" value="PPE superfamily"/>
    <property type="match status" value="1"/>
</dbReference>
<feature type="domain" description="PPE" evidence="3">
    <location>
        <begin position="6"/>
        <end position="168"/>
    </location>
</feature>
<dbReference type="Pfam" id="PF00823">
    <property type="entry name" value="PPE"/>
    <property type="match status" value="1"/>
</dbReference>
<comment type="caution">
    <text evidence="5">The sequence shown here is derived from an EMBL/GenBank/DDBJ whole genome shotgun (WGS) entry which is preliminary data.</text>
</comment>
<dbReference type="InterPro" id="IPR043641">
    <property type="entry name" value="PPE-PPW_C"/>
</dbReference>
<evidence type="ECO:0000313" key="6">
    <source>
        <dbReference type="Proteomes" id="UP000465360"/>
    </source>
</evidence>
<dbReference type="Proteomes" id="UP000465360">
    <property type="component" value="Unassembled WGS sequence"/>
</dbReference>
<keyword evidence="6" id="KW-1185">Reference proteome</keyword>
<feature type="region of interest" description="Disordered" evidence="2">
    <location>
        <begin position="417"/>
        <end position="479"/>
    </location>
</feature>
<evidence type="ECO:0000259" key="3">
    <source>
        <dbReference type="Pfam" id="PF00823"/>
    </source>
</evidence>
<dbReference type="EMBL" id="BLKZ01000001">
    <property type="protein sequence ID" value="GFG90166.1"/>
    <property type="molecule type" value="Genomic_DNA"/>
</dbReference>
<accession>A0A7I9YNB3</accession>
<feature type="domain" description="PPE-PPW subfamily C-terminal" evidence="4">
    <location>
        <begin position="464"/>
        <end position="511"/>
    </location>
</feature>
<dbReference type="PANTHER" id="PTHR46766:SF1">
    <property type="entry name" value="GLUTAMINE-RICH PROTEIN 2"/>
    <property type="match status" value="1"/>
</dbReference>
<proteinExistence type="inferred from homology"/>
<evidence type="ECO:0000256" key="2">
    <source>
        <dbReference type="SAM" id="MobiDB-lite"/>
    </source>
</evidence>
<feature type="region of interest" description="Disordered" evidence="2">
    <location>
        <begin position="496"/>
        <end position="519"/>
    </location>
</feature>
<dbReference type="RefSeq" id="WP_163711448.1">
    <property type="nucleotide sequence ID" value="NZ_BLKZ01000001.1"/>
</dbReference>
<comment type="similarity">
    <text evidence="1">Belongs to the mycobacterial PPE family.</text>
</comment>
<dbReference type="InterPro" id="IPR000030">
    <property type="entry name" value="PPE_dom"/>
</dbReference>
<gene>
    <name evidence="5" type="primary">PPE3_2</name>
    <name evidence="5" type="ORF">MBOU_22080</name>
</gene>
<dbReference type="InterPro" id="IPR038332">
    <property type="entry name" value="PPE_sf"/>
</dbReference>
<name>A0A7I9YNB3_MYCBU</name>
<dbReference type="SUPFAM" id="SSF140459">
    <property type="entry name" value="PE/PPE dimer-like"/>
    <property type="match status" value="1"/>
</dbReference>
<dbReference type="GO" id="GO:0052572">
    <property type="term" value="P:response to host immune response"/>
    <property type="evidence" value="ECO:0007669"/>
    <property type="project" value="TreeGrafter"/>
</dbReference>